<evidence type="ECO:0000259" key="4">
    <source>
        <dbReference type="Pfam" id="PF03328"/>
    </source>
</evidence>
<dbReference type="OrthoDB" id="9802624at2"/>
<dbReference type="AlphaFoldDB" id="A0A370KZB5"/>
<evidence type="ECO:0000256" key="3">
    <source>
        <dbReference type="ARBA" id="ARBA00023239"/>
    </source>
</evidence>
<protein>
    <submittedName>
        <fullName evidence="5">Aldolase</fullName>
    </submittedName>
</protein>
<dbReference type="SUPFAM" id="SSF51621">
    <property type="entry name" value="Phosphoenolpyruvate/pyruvate domain"/>
    <property type="match status" value="1"/>
</dbReference>
<keyword evidence="3" id="KW-0456">Lyase</keyword>
<name>A0A370KZB5_9HYPH</name>
<feature type="domain" description="HpcH/HpaI aldolase/citrate lyase" evidence="4">
    <location>
        <begin position="29"/>
        <end position="247"/>
    </location>
</feature>
<keyword evidence="2" id="KW-0479">Metal-binding</keyword>
<evidence type="ECO:0000313" key="5">
    <source>
        <dbReference type="EMBL" id="RDJ20349.1"/>
    </source>
</evidence>
<dbReference type="GO" id="GO:0016832">
    <property type="term" value="F:aldehyde-lyase activity"/>
    <property type="evidence" value="ECO:0007669"/>
    <property type="project" value="TreeGrafter"/>
</dbReference>
<dbReference type="GO" id="GO:0005737">
    <property type="term" value="C:cytoplasm"/>
    <property type="evidence" value="ECO:0007669"/>
    <property type="project" value="TreeGrafter"/>
</dbReference>
<dbReference type="PANTHER" id="PTHR30502:SF0">
    <property type="entry name" value="PHOSPHOENOLPYRUVATE CARBOXYLASE FAMILY PROTEIN"/>
    <property type="match status" value="1"/>
</dbReference>
<dbReference type="InterPro" id="IPR005000">
    <property type="entry name" value="Aldolase/citrate-lyase_domain"/>
</dbReference>
<dbReference type="Pfam" id="PF03328">
    <property type="entry name" value="HpcH_HpaI"/>
    <property type="match status" value="1"/>
</dbReference>
<dbReference type="InterPro" id="IPR040442">
    <property type="entry name" value="Pyrv_kinase-like_dom_sf"/>
</dbReference>
<dbReference type="InterPro" id="IPR050251">
    <property type="entry name" value="HpcH-HpaI_aldolase"/>
</dbReference>
<organism evidence="5 6">
    <name type="scientific">Bosea caraganae</name>
    <dbReference type="NCBI Taxonomy" id="2763117"/>
    <lineage>
        <taxon>Bacteria</taxon>
        <taxon>Pseudomonadati</taxon>
        <taxon>Pseudomonadota</taxon>
        <taxon>Alphaproteobacteria</taxon>
        <taxon>Hyphomicrobiales</taxon>
        <taxon>Boseaceae</taxon>
        <taxon>Bosea</taxon>
    </lineage>
</organism>
<sequence>MPVIQPRNHLKDKLARDEVVTSMAVRLVDKPAIAALAAAAGFDTIYVDLEHSPISLQSTSDICIAAMAVGVTPFVRVPSISSGLVSRVLDGGALGIVAPHVETAAAAQDVVELVKFPPQGRRSDGGAMPHFGYQNPAVAETHRLFNEATSVVIMIESAAALERLDEIAAVPGVDLLFIGSNDLCADFGVTGDFDHPRLREAFEHTIAACRRHGKHAGVGGLAGRHDLIADLVAKGARYVSVGSDLGFLAAEAKRLTDLVHGFGR</sequence>
<reference evidence="6" key="1">
    <citation type="submission" date="2018-07" db="EMBL/GenBank/DDBJ databases">
        <authorList>
            <person name="Safronova V.I."/>
            <person name="Chirak E.R."/>
            <person name="Sazanova A.L."/>
        </authorList>
    </citation>
    <scope>NUCLEOTIDE SEQUENCE [LARGE SCALE GENOMIC DNA]</scope>
    <source>
        <strain evidence="6">RCAM04685</strain>
    </source>
</reference>
<comment type="caution">
    <text evidence="5">The sequence shown here is derived from an EMBL/GenBank/DDBJ whole genome shotgun (WGS) entry which is preliminary data.</text>
</comment>
<comment type="similarity">
    <text evidence="1">Belongs to the HpcH/HpaI aldolase family.</text>
</comment>
<dbReference type="RefSeq" id="WP_114831988.1">
    <property type="nucleotide sequence ID" value="NZ_QQTP01000019.1"/>
</dbReference>
<evidence type="ECO:0000256" key="2">
    <source>
        <dbReference type="ARBA" id="ARBA00022723"/>
    </source>
</evidence>
<keyword evidence="6" id="KW-1185">Reference proteome</keyword>
<dbReference type="GO" id="GO:0046872">
    <property type="term" value="F:metal ion binding"/>
    <property type="evidence" value="ECO:0007669"/>
    <property type="project" value="UniProtKB-KW"/>
</dbReference>
<dbReference type="Gene3D" id="3.20.20.60">
    <property type="entry name" value="Phosphoenolpyruvate-binding domains"/>
    <property type="match status" value="1"/>
</dbReference>
<evidence type="ECO:0000313" key="6">
    <source>
        <dbReference type="Proteomes" id="UP000255207"/>
    </source>
</evidence>
<dbReference type="PANTHER" id="PTHR30502">
    <property type="entry name" value="2-KETO-3-DEOXY-L-RHAMNONATE ALDOLASE"/>
    <property type="match status" value="1"/>
</dbReference>
<evidence type="ECO:0000256" key="1">
    <source>
        <dbReference type="ARBA" id="ARBA00005568"/>
    </source>
</evidence>
<gene>
    <name evidence="5" type="ORF">DWE98_24740</name>
</gene>
<proteinExistence type="inferred from homology"/>
<dbReference type="EMBL" id="QQTP01000019">
    <property type="protein sequence ID" value="RDJ20349.1"/>
    <property type="molecule type" value="Genomic_DNA"/>
</dbReference>
<accession>A0A370KZB5</accession>
<dbReference type="Proteomes" id="UP000255207">
    <property type="component" value="Unassembled WGS sequence"/>
</dbReference>
<dbReference type="InterPro" id="IPR015813">
    <property type="entry name" value="Pyrv/PenolPyrv_kinase-like_dom"/>
</dbReference>